<dbReference type="EMBL" id="UHIA01000004">
    <property type="protein sequence ID" value="SUO96405.1"/>
    <property type="molecule type" value="Genomic_DNA"/>
</dbReference>
<dbReference type="GO" id="GO:0000160">
    <property type="term" value="P:phosphorelay signal transduction system"/>
    <property type="evidence" value="ECO:0007669"/>
    <property type="project" value="InterPro"/>
</dbReference>
<sequence length="127" mass="13984">MAYTLMVVDDSNIIRNRITRSFADSDIQIVASAKDGEEAVAKFDQFRPDLVTMDLTMPHMDGLECIKQLVAKGTGVSILVVSALSDKATALLALQYGARGFICKPFNENDIKTALERMIAMQEKAKK</sequence>
<dbReference type="Gene3D" id="3.40.50.2300">
    <property type="match status" value="1"/>
</dbReference>
<accession>A0A380MV22</accession>
<keyword evidence="1 2" id="KW-0597">Phosphoprotein</keyword>
<evidence type="ECO:0000256" key="1">
    <source>
        <dbReference type="ARBA" id="ARBA00022553"/>
    </source>
</evidence>
<keyword evidence="5" id="KW-1185">Reference proteome</keyword>
<dbReference type="PANTHER" id="PTHR44591">
    <property type="entry name" value="STRESS RESPONSE REGULATOR PROTEIN 1"/>
    <property type="match status" value="1"/>
</dbReference>
<proteinExistence type="predicted"/>
<dbReference type="OrthoDB" id="9800897at2"/>
<dbReference type="PROSITE" id="PS50110">
    <property type="entry name" value="RESPONSE_REGULATORY"/>
    <property type="match status" value="1"/>
</dbReference>
<reference evidence="4 5" key="1">
    <citation type="submission" date="2018-06" db="EMBL/GenBank/DDBJ databases">
        <authorList>
            <consortium name="Pathogen Informatics"/>
            <person name="Doyle S."/>
        </authorList>
    </citation>
    <scope>NUCLEOTIDE SEQUENCE [LARGE SCALE GENOMIC DNA]</scope>
    <source>
        <strain evidence="4 5">NCTC10717</strain>
    </source>
</reference>
<dbReference type="SMART" id="SM00448">
    <property type="entry name" value="REC"/>
    <property type="match status" value="1"/>
</dbReference>
<evidence type="ECO:0000313" key="4">
    <source>
        <dbReference type="EMBL" id="SUO96405.1"/>
    </source>
</evidence>
<dbReference type="AlphaFoldDB" id="A0A380MV22"/>
<dbReference type="PANTHER" id="PTHR44591:SF3">
    <property type="entry name" value="RESPONSE REGULATORY DOMAIN-CONTAINING PROTEIN"/>
    <property type="match status" value="1"/>
</dbReference>
<organism evidence="4 5">
    <name type="scientific">Suttonella indologenes</name>
    <dbReference type="NCBI Taxonomy" id="13276"/>
    <lineage>
        <taxon>Bacteria</taxon>
        <taxon>Pseudomonadati</taxon>
        <taxon>Pseudomonadota</taxon>
        <taxon>Gammaproteobacteria</taxon>
        <taxon>Cardiobacteriales</taxon>
        <taxon>Cardiobacteriaceae</taxon>
        <taxon>Suttonella</taxon>
    </lineage>
</organism>
<dbReference type="InterPro" id="IPR001789">
    <property type="entry name" value="Sig_transdc_resp-reg_receiver"/>
</dbReference>
<protein>
    <submittedName>
        <fullName evidence="4">Chemotaxis protein CheY</fullName>
    </submittedName>
</protein>
<evidence type="ECO:0000256" key="2">
    <source>
        <dbReference type="PROSITE-ProRule" id="PRU00169"/>
    </source>
</evidence>
<evidence type="ECO:0000313" key="5">
    <source>
        <dbReference type="Proteomes" id="UP000254575"/>
    </source>
</evidence>
<dbReference type="Proteomes" id="UP000254575">
    <property type="component" value="Unassembled WGS sequence"/>
</dbReference>
<evidence type="ECO:0000259" key="3">
    <source>
        <dbReference type="PROSITE" id="PS50110"/>
    </source>
</evidence>
<name>A0A380MV22_9GAMM</name>
<dbReference type="CDD" id="cd17541">
    <property type="entry name" value="REC_CheB-like"/>
    <property type="match status" value="1"/>
</dbReference>
<dbReference type="RefSeq" id="WP_115218255.1">
    <property type="nucleotide sequence ID" value="NZ_UHIA01000004.1"/>
</dbReference>
<feature type="modified residue" description="4-aspartylphosphate" evidence="2">
    <location>
        <position position="54"/>
    </location>
</feature>
<gene>
    <name evidence="4" type="primary">cheY_2</name>
    <name evidence="4" type="ORF">NCTC10717_00987</name>
</gene>
<dbReference type="InterPro" id="IPR011006">
    <property type="entry name" value="CheY-like_superfamily"/>
</dbReference>
<dbReference type="InterPro" id="IPR050595">
    <property type="entry name" value="Bact_response_regulator"/>
</dbReference>
<dbReference type="Pfam" id="PF00072">
    <property type="entry name" value="Response_reg"/>
    <property type="match status" value="1"/>
</dbReference>
<feature type="domain" description="Response regulatory" evidence="3">
    <location>
        <begin position="4"/>
        <end position="119"/>
    </location>
</feature>
<dbReference type="SUPFAM" id="SSF52172">
    <property type="entry name" value="CheY-like"/>
    <property type="match status" value="1"/>
</dbReference>